<feature type="region of interest" description="Disordered" evidence="4">
    <location>
        <begin position="301"/>
        <end position="347"/>
    </location>
</feature>
<dbReference type="InterPro" id="IPR000597">
    <property type="entry name" value="Ribosomal_uL3"/>
</dbReference>
<evidence type="ECO:0000256" key="1">
    <source>
        <dbReference type="ARBA" id="ARBA00006540"/>
    </source>
</evidence>
<keyword evidence="7" id="KW-1185">Reference proteome</keyword>
<accession>A0ABN9LPW9</accession>
<evidence type="ECO:0000256" key="4">
    <source>
        <dbReference type="SAM" id="MobiDB-lite"/>
    </source>
</evidence>
<dbReference type="PROSITE" id="PS50878">
    <property type="entry name" value="RT_POL"/>
    <property type="match status" value="1"/>
</dbReference>
<dbReference type="Proteomes" id="UP001176940">
    <property type="component" value="Unassembled WGS sequence"/>
</dbReference>
<dbReference type="SUPFAM" id="SSF50447">
    <property type="entry name" value="Translation proteins"/>
    <property type="match status" value="1"/>
</dbReference>
<protein>
    <recommendedName>
        <fullName evidence="5">Reverse transcriptase domain-containing protein</fullName>
    </recommendedName>
</protein>
<comment type="similarity">
    <text evidence="1">Belongs to the universal ribosomal protein uL3 family.</text>
</comment>
<evidence type="ECO:0000259" key="5">
    <source>
        <dbReference type="PROSITE" id="PS50878"/>
    </source>
</evidence>
<gene>
    <name evidence="6" type="ORF">RIMI_LOCUS11716629</name>
</gene>
<evidence type="ECO:0000313" key="7">
    <source>
        <dbReference type="Proteomes" id="UP001176940"/>
    </source>
</evidence>
<proteinExistence type="inferred from homology"/>
<evidence type="ECO:0000256" key="3">
    <source>
        <dbReference type="ARBA" id="ARBA00023274"/>
    </source>
</evidence>
<dbReference type="InterPro" id="IPR044892">
    <property type="entry name" value="Ribosomal_L3_dom_3_arc_sf"/>
</dbReference>
<dbReference type="InterPro" id="IPR009000">
    <property type="entry name" value="Transl_B-barrel_sf"/>
</dbReference>
<dbReference type="Pfam" id="PF00078">
    <property type="entry name" value="RVT_1"/>
    <property type="match status" value="1"/>
</dbReference>
<keyword evidence="2" id="KW-0689">Ribosomal protein</keyword>
<dbReference type="Gene3D" id="4.10.960.10">
    <property type="entry name" value="Ribosomal protein L3, domain 3"/>
    <property type="match status" value="1"/>
</dbReference>
<comment type="caution">
    <text evidence="6">The sequence shown here is derived from an EMBL/GenBank/DDBJ whole genome shotgun (WGS) entry which is preliminary data.</text>
</comment>
<feature type="compositionally biased region" description="Basic residues" evidence="4">
    <location>
        <begin position="329"/>
        <end position="342"/>
    </location>
</feature>
<organism evidence="6 7">
    <name type="scientific">Ranitomeya imitator</name>
    <name type="common">mimic poison frog</name>
    <dbReference type="NCBI Taxonomy" id="111125"/>
    <lineage>
        <taxon>Eukaryota</taxon>
        <taxon>Metazoa</taxon>
        <taxon>Chordata</taxon>
        <taxon>Craniata</taxon>
        <taxon>Vertebrata</taxon>
        <taxon>Euteleostomi</taxon>
        <taxon>Amphibia</taxon>
        <taxon>Batrachia</taxon>
        <taxon>Anura</taxon>
        <taxon>Neobatrachia</taxon>
        <taxon>Hyloidea</taxon>
        <taxon>Dendrobatidae</taxon>
        <taxon>Dendrobatinae</taxon>
        <taxon>Ranitomeya</taxon>
    </lineage>
</organism>
<reference evidence="6" key="1">
    <citation type="submission" date="2023-07" db="EMBL/GenBank/DDBJ databases">
        <authorList>
            <person name="Stuckert A."/>
        </authorList>
    </citation>
    <scope>NUCLEOTIDE SEQUENCE</scope>
</reference>
<dbReference type="InterPro" id="IPR000477">
    <property type="entry name" value="RT_dom"/>
</dbReference>
<dbReference type="Pfam" id="PF00297">
    <property type="entry name" value="Ribosomal_L3"/>
    <property type="match status" value="1"/>
</dbReference>
<dbReference type="PANTHER" id="PTHR33332">
    <property type="entry name" value="REVERSE TRANSCRIPTASE DOMAIN-CONTAINING PROTEIN"/>
    <property type="match status" value="1"/>
</dbReference>
<keyword evidence="3" id="KW-0687">Ribonucleoprotein</keyword>
<evidence type="ECO:0000313" key="6">
    <source>
        <dbReference type="EMBL" id="CAJ0947530.1"/>
    </source>
</evidence>
<sequence>MAIPELGGIICGFFSLHSNKKPTNMVGRKNTIKYKTTNENPKVIISVNQNTLSVGVPQGSVLGPLLFSIYTFGLGQLIESHDLQYHLYADDTQIYLSGPDLTSLLTKIPHCLSAISAFFSARFLQLNMDKTEFIIFPPSHSTPPPDLSINVNGCSLSPVPHARCLGVILDSALSFKPHIQALASSCCLKLKNISRIRAFLDRDTAKTLGRVRLRRSRGVKTIRGRHGMKMGGTGADLRHPYDRTTAGPPLGYIGGLSTALQNAVNKPLMTPQLLSPASRQMAADGGRTAPAIFFTDELAGGQEGTQEDPGTPSHRKFSAPRHGSLGFLPRKRSKRHRGKVKSFPKDDASKPIHLTAFLGYKAGMTHIVREVDRPGSKVNKKKLWRQ</sequence>
<name>A0ABN9LPW9_9NEOB</name>
<dbReference type="EMBL" id="CAUEEQ010026857">
    <property type="protein sequence ID" value="CAJ0947530.1"/>
    <property type="molecule type" value="Genomic_DNA"/>
</dbReference>
<evidence type="ECO:0000256" key="2">
    <source>
        <dbReference type="ARBA" id="ARBA00022980"/>
    </source>
</evidence>
<feature type="domain" description="Reverse transcriptase" evidence="5">
    <location>
        <begin position="1"/>
        <end position="151"/>
    </location>
</feature>